<protein>
    <submittedName>
        <fullName evidence="6">ABC transporter ATP-binding component protein</fullName>
    </submittedName>
</protein>
<accession>U2FJH2</accession>
<dbReference type="eggNOG" id="COG1131">
    <property type="taxonomic scope" value="Bacteria"/>
</dbReference>
<dbReference type="FunCoup" id="U2FJH2">
    <property type="interactions" value="136"/>
</dbReference>
<dbReference type="InterPro" id="IPR003439">
    <property type="entry name" value="ABC_transporter-like_ATP-bd"/>
</dbReference>
<dbReference type="InterPro" id="IPR017871">
    <property type="entry name" value="ABC_transporter-like_CS"/>
</dbReference>
<dbReference type="RefSeq" id="WP_008827009.1">
    <property type="nucleotide sequence ID" value="NZ_AFNU02000002.1"/>
</dbReference>
<name>U2FJH2_9MOLU</name>
<dbReference type="PROSITE" id="PS00211">
    <property type="entry name" value="ABC_TRANSPORTER_1"/>
    <property type="match status" value="1"/>
</dbReference>
<dbReference type="Gene3D" id="3.40.50.300">
    <property type="entry name" value="P-loop containing nucleotide triphosphate hydrolases"/>
    <property type="match status" value="1"/>
</dbReference>
<evidence type="ECO:0000256" key="3">
    <source>
        <dbReference type="ARBA" id="ARBA00022741"/>
    </source>
</evidence>
<evidence type="ECO:0000256" key="2">
    <source>
        <dbReference type="ARBA" id="ARBA00022448"/>
    </source>
</evidence>
<keyword evidence="3" id="KW-0547">Nucleotide-binding</keyword>
<dbReference type="SMART" id="SM00382">
    <property type="entry name" value="AAA"/>
    <property type="match status" value="1"/>
</dbReference>
<dbReference type="Pfam" id="PF00005">
    <property type="entry name" value="ABC_tran"/>
    <property type="match status" value="1"/>
</dbReference>
<dbReference type="InParanoid" id="U2FJH2"/>
<comment type="similarity">
    <text evidence="1">Belongs to the ABC transporter superfamily.</text>
</comment>
<comment type="caution">
    <text evidence="6">The sequence shown here is derived from an EMBL/GenBank/DDBJ whole genome shotgun (WGS) entry which is preliminary data.</text>
</comment>
<dbReference type="PANTHER" id="PTHR43335">
    <property type="entry name" value="ABC TRANSPORTER, ATP-BINDING PROTEIN"/>
    <property type="match status" value="1"/>
</dbReference>
<dbReference type="InterPro" id="IPR003593">
    <property type="entry name" value="AAA+_ATPase"/>
</dbReference>
<dbReference type="InterPro" id="IPR027417">
    <property type="entry name" value="P-loop_NTPase"/>
</dbReference>
<dbReference type="PROSITE" id="PS50893">
    <property type="entry name" value="ABC_TRANSPORTER_2"/>
    <property type="match status" value="1"/>
</dbReference>
<dbReference type="GO" id="GO:0005524">
    <property type="term" value="F:ATP binding"/>
    <property type="evidence" value="ECO:0007669"/>
    <property type="project" value="UniProtKB-KW"/>
</dbReference>
<sequence length="326" mass="36725">MSNTIIKTDGLTKQFGKFIAVNNINMKVTQGSIHGFVGPNGAGKTTTIKMLIGAYQKTSGTGSIAGHSMGSIESRQKIGYAPEKSEFYPQMTAIEYLVYNGKLAGLTEENAITKAFELLDLFEMTPFAYKKPIKFSSGMKKKITLAQALINDPEILILDEPTANLDPESRMFIIEILRQFVKEKNLTVLISSHILTELELIVDEVTLINQGQIVLNGKIEEIKNRFNQGVFDISTSDNKKLSKQLDLLNWIDRVVRTDNVVKVFTKEPDRLKQQISHILLDLNLMLLMFNEEKITLDNIYKSVFKKGDQQESINNEEINEVSEVTE</sequence>
<dbReference type="Proteomes" id="UP000005707">
    <property type="component" value="Unassembled WGS sequence"/>
</dbReference>
<reference evidence="6 7" key="2">
    <citation type="journal article" date="2013" name="PLoS ONE">
        <title>INDIGO - INtegrated Data Warehouse of MIcrobial GenOmes with Examples from the Red Sea Extremophiles.</title>
        <authorList>
            <person name="Alam I."/>
            <person name="Antunes A."/>
            <person name="Kamau A.A."/>
            <person name="Ba Alawi W."/>
            <person name="Kalkatawi M."/>
            <person name="Stingl U."/>
            <person name="Bajic V.B."/>
        </authorList>
    </citation>
    <scope>NUCLEOTIDE SEQUENCE [LARGE SCALE GENOMIC DNA]</scope>
    <source>
        <strain evidence="6 7">SSD-17B</strain>
    </source>
</reference>
<feature type="domain" description="ABC transporter" evidence="5">
    <location>
        <begin position="6"/>
        <end position="235"/>
    </location>
</feature>
<dbReference type="OrthoDB" id="9804819at2"/>
<keyword evidence="2" id="KW-0813">Transport</keyword>
<evidence type="ECO:0000256" key="4">
    <source>
        <dbReference type="ARBA" id="ARBA00022840"/>
    </source>
</evidence>
<evidence type="ECO:0000313" key="7">
    <source>
        <dbReference type="Proteomes" id="UP000005707"/>
    </source>
</evidence>
<dbReference type="SUPFAM" id="SSF52540">
    <property type="entry name" value="P-loop containing nucleoside triphosphate hydrolases"/>
    <property type="match status" value="1"/>
</dbReference>
<evidence type="ECO:0000259" key="5">
    <source>
        <dbReference type="PROSITE" id="PS50893"/>
    </source>
</evidence>
<organism evidence="6 7">
    <name type="scientific">Haloplasma contractile SSD-17B</name>
    <dbReference type="NCBI Taxonomy" id="1033810"/>
    <lineage>
        <taxon>Bacteria</taxon>
        <taxon>Bacillati</taxon>
        <taxon>Mycoplasmatota</taxon>
        <taxon>Mollicutes</taxon>
        <taxon>Haloplasmatales</taxon>
        <taxon>Haloplasmataceae</taxon>
        <taxon>Haloplasma</taxon>
    </lineage>
</organism>
<dbReference type="CDD" id="cd03230">
    <property type="entry name" value="ABC_DR_subfamily_A"/>
    <property type="match status" value="1"/>
</dbReference>
<gene>
    <name evidence="6" type="primary">abc</name>
    <name evidence="6" type="ORF">HLPCO_000579</name>
</gene>
<dbReference type="PANTHER" id="PTHR43335:SF4">
    <property type="entry name" value="ABC TRANSPORTER, ATP-BINDING PROTEIN"/>
    <property type="match status" value="1"/>
</dbReference>
<keyword evidence="4 6" id="KW-0067">ATP-binding</keyword>
<evidence type="ECO:0000256" key="1">
    <source>
        <dbReference type="ARBA" id="ARBA00005417"/>
    </source>
</evidence>
<evidence type="ECO:0000313" key="6">
    <source>
        <dbReference type="EMBL" id="ERJ12980.1"/>
    </source>
</evidence>
<reference evidence="6 7" key="1">
    <citation type="journal article" date="2011" name="J. Bacteriol.">
        <title>Genome sequence of Haloplasma contractile, an unusual contractile bacterium from a deep-sea anoxic brine lake.</title>
        <authorList>
            <person name="Antunes A."/>
            <person name="Alam I."/>
            <person name="El Dorry H."/>
            <person name="Siam R."/>
            <person name="Robertson A."/>
            <person name="Bajic V.B."/>
            <person name="Stingl U."/>
        </authorList>
    </citation>
    <scope>NUCLEOTIDE SEQUENCE [LARGE SCALE GENOMIC DNA]</scope>
    <source>
        <strain evidence="6 7">SSD-17B</strain>
    </source>
</reference>
<dbReference type="STRING" id="1033810.HLPCO_000579"/>
<dbReference type="GO" id="GO:0016887">
    <property type="term" value="F:ATP hydrolysis activity"/>
    <property type="evidence" value="ECO:0007669"/>
    <property type="project" value="InterPro"/>
</dbReference>
<dbReference type="EMBL" id="AFNU02000002">
    <property type="protein sequence ID" value="ERJ12980.1"/>
    <property type="molecule type" value="Genomic_DNA"/>
</dbReference>
<dbReference type="AlphaFoldDB" id="U2FJH2"/>
<proteinExistence type="inferred from homology"/>
<keyword evidence="7" id="KW-1185">Reference proteome</keyword>